<dbReference type="GO" id="GO:0070390">
    <property type="term" value="C:transcription export complex 2"/>
    <property type="evidence" value="ECO:0007669"/>
    <property type="project" value="TreeGrafter"/>
</dbReference>
<dbReference type="GO" id="GO:0005737">
    <property type="term" value="C:cytoplasm"/>
    <property type="evidence" value="ECO:0007669"/>
    <property type="project" value="TreeGrafter"/>
</dbReference>
<dbReference type="GO" id="GO:0006406">
    <property type="term" value="P:mRNA export from nucleus"/>
    <property type="evidence" value="ECO:0007669"/>
    <property type="project" value="TreeGrafter"/>
</dbReference>
<sequence length="72" mass="8208">MNKIANEIPSNPSDLVKWYDFLWSRTRSIRKDITQQMLNDKVAVDLVEKCASFMSLLPSACRASTSLTSTRK</sequence>
<dbReference type="InterPro" id="IPR045107">
    <property type="entry name" value="SAC3/GANP/THP3"/>
</dbReference>
<reference evidence="3" key="1">
    <citation type="submission" date="2022-11" db="UniProtKB">
        <authorList>
            <consortium name="WormBaseParasite"/>
        </authorList>
    </citation>
    <scope>IDENTIFICATION</scope>
</reference>
<dbReference type="WBParaSite" id="jg13159">
    <property type="protein sequence ID" value="jg13159"/>
    <property type="gene ID" value="jg13159"/>
</dbReference>
<dbReference type="Gene3D" id="1.25.40.990">
    <property type="match status" value="1"/>
</dbReference>
<organism evidence="2 3">
    <name type="scientific">Ditylenchus dipsaci</name>
    <dbReference type="NCBI Taxonomy" id="166011"/>
    <lineage>
        <taxon>Eukaryota</taxon>
        <taxon>Metazoa</taxon>
        <taxon>Ecdysozoa</taxon>
        <taxon>Nematoda</taxon>
        <taxon>Chromadorea</taxon>
        <taxon>Rhabditida</taxon>
        <taxon>Tylenchina</taxon>
        <taxon>Tylenchomorpha</taxon>
        <taxon>Sphaerularioidea</taxon>
        <taxon>Anguinidae</taxon>
        <taxon>Anguininae</taxon>
        <taxon>Ditylenchus</taxon>
    </lineage>
</organism>
<dbReference type="Proteomes" id="UP000887574">
    <property type="component" value="Unplaced"/>
</dbReference>
<dbReference type="AlphaFoldDB" id="A0A915CX22"/>
<proteinExistence type="predicted"/>
<evidence type="ECO:0000259" key="1">
    <source>
        <dbReference type="Pfam" id="PF03399"/>
    </source>
</evidence>
<protein>
    <submittedName>
        <fullName evidence="3">SAC3/GANP/THP3 conserved domain-containing protein</fullName>
    </submittedName>
</protein>
<evidence type="ECO:0000313" key="2">
    <source>
        <dbReference type="Proteomes" id="UP000887574"/>
    </source>
</evidence>
<dbReference type="InterPro" id="IPR005062">
    <property type="entry name" value="SAC3/GANP/THP3_conserved"/>
</dbReference>
<dbReference type="Pfam" id="PF03399">
    <property type="entry name" value="SAC3_GANP"/>
    <property type="match status" value="1"/>
</dbReference>
<accession>A0A915CX22</accession>
<feature type="domain" description="SAC3/GANP/THP3 conserved" evidence="1">
    <location>
        <begin position="4"/>
        <end position="56"/>
    </location>
</feature>
<name>A0A915CX22_9BILA</name>
<dbReference type="PANTHER" id="PTHR12436:SF3">
    <property type="entry name" value="GERMINAL-CENTER ASSOCIATED NUCLEAR PROTEIN"/>
    <property type="match status" value="1"/>
</dbReference>
<dbReference type="PANTHER" id="PTHR12436">
    <property type="entry name" value="80 KDA MCM3-ASSOCIATED PROTEIN"/>
    <property type="match status" value="1"/>
</dbReference>
<keyword evidence="2" id="KW-1185">Reference proteome</keyword>
<evidence type="ECO:0000313" key="3">
    <source>
        <dbReference type="WBParaSite" id="jg13159"/>
    </source>
</evidence>